<gene>
    <name evidence="2" type="ordered locus">AARI_22360</name>
</gene>
<accession>A0ABM9PYM3</accession>
<keyword evidence="3" id="KW-1185">Reference proteome</keyword>
<name>A0ABM9PYM3_GLUAR</name>
<proteinExistence type="predicted"/>
<protein>
    <submittedName>
        <fullName evidence="2">Uncharacterized protein</fullName>
    </submittedName>
</protein>
<evidence type="ECO:0000313" key="2">
    <source>
        <dbReference type="EMBL" id="CBT76458.1"/>
    </source>
</evidence>
<dbReference type="EMBL" id="FQ311875">
    <property type="protein sequence ID" value="CBT76458.1"/>
    <property type="molecule type" value="Genomic_DNA"/>
</dbReference>
<feature type="region of interest" description="Disordered" evidence="1">
    <location>
        <begin position="1"/>
        <end position="24"/>
    </location>
</feature>
<reference evidence="3" key="1">
    <citation type="journal article" date="2010" name="PLoS ONE">
        <title>The Arthrobacter arilaitensis Re117 genome sequence reveals its genetic adaptation to the surface of cheese.</title>
        <authorList>
            <person name="Monnet C."/>
            <person name="Loux V."/>
            <person name="Gibrat J.F."/>
            <person name="Spinnler E."/>
            <person name="Barbe V."/>
            <person name="Vacherie B."/>
            <person name="Gavory F."/>
            <person name="Gourbeyre E."/>
            <person name="Siguier P."/>
            <person name="Chandler M."/>
            <person name="Elleuch R."/>
            <person name="Irlinger F."/>
            <person name="Vallaeys T."/>
        </authorList>
    </citation>
    <scope>NUCLEOTIDE SEQUENCE</scope>
    <source>
        <strain evidence="3">DSM 16368 / CIP 108037 / IAM 15318 / JCM 13566 / Re117</strain>
    </source>
</reference>
<evidence type="ECO:0000313" key="3">
    <source>
        <dbReference type="Proteomes" id="UP000006878"/>
    </source>
</evidence>
<reference evidence="3" key="2">
    <citation type="submission" date="2010-07" db="EMBL/GenBank/DDBJ databases">
        <title>Complete genome sequence of Arthrobacter arilaitensis (strain DSM 16368 / CIP 108037 / JCM 13566 / Re117).</title>
        <authorList>
            <person name="Genoscope."/>
        </authorList>
    </citation>
    <scope>NUCLEOTIDE SEQUENCE [LARGE SCALE GENOMIC DNA]</scope>
    <source>
        <strain evidence="3">DSM 16368 / CIP 108037 / IAM 15318 / JCM 13566 / Re117</strain>
    </source>
</reference>
<dbReference type="Proteomes" id="UP000006878">
    <property type="component" value="Chromosome"/>
</dbReference>
<evidence type="ECO:0000256" key="1">
    <source>
        <dbReference type="SAM" id="MobiDB-lite"/>
    </source>
</evidence>
<organism evidence="2 3">
    <name type="scientific">Glutamicibacter arilaitensis (strain DSM 16368 / CIP 108037 / IAM 15318 / JCM 13566 / NCIMB 14258 / Re117)</name>
    <name type="common">Arthrobacter arilaitensis</name>
    <dbReference type="NCBI Taxonomy" id="861360"/>
    <lineage>
        <taxon>Bacteria</taxon>
        <taxon>Bacillati</taxon>
        <taxon>Actinomycetota</taxon>
        <taxon>Actinomycetes</taxon>
        <taxon>Micrococcales</taxon>
        <taxon>Micrococcaceae</taxon>
        <taxon>Glutamicibacter</taxon>
    </lineage>
</organism>
<sequence>MTQNIGAPPSRRQHPHLVAATDDPAGQLDSLRLMLLKDEPEGATLGQRSDLGFQVSTKLRVRLADLPQQFRQSRHG</sequence>